<dbReference type="PROSITE" id="PS50010">
    <property type="entry name" value="DH_2"/>
    <property type="match status" value="1"/>
</dbReference>
<dbReference type="GO" id="GO:0005635">
    <property type="term" value="C:nuclear envelope"/>
    <property type="evidence" value="ECO:0007669"/>
    <property type="project" value="TreeGrafter"/>
</dbReference>
<reference evidence="9 10" key="1">
    <citation type="journal article" date="2011" name="Genome Res.">
        <title>Phylogeny-wide analysis of social amoeba genomes highlights ancient origins for complex intercellular communication.</title>
        <authorList>
            <person name="Heidel A.J."/>
            <person name="Lawal H.M."/>
            <person name="Felder M."/>
            <person name="Schilde C."/>
            <person name="Helps N.R."/>
            <person name="Tunggal B."/>
            <person name="Rivero F."/>
            <person name="John U."/>
            <person name="Schleicher M."/>
            <person name="Eichinger L."/>
            <person name="Platzer M."/>
            <person name="Noegel A.A."/>
            <person name="Schaap P."/>
            <person name="Gloeckner G."/>
        </authorList>
    </citation>
    <scope>NUCLEOTIDE SEQUENCE [LARGE SCALE GENOMIC DNA]</scope>
    <source>
        <strain evidence="10">ATCC 26659 / Pp 5 / PN500</strain>
    </source>
</reference>
<feature type="compositionally biased region" description="Low complexity" evidence="5">
    <location>
        <begin position="1"/>
        <end position="17"/>
    </location>
</feature>
<dbReference type="PROSITE" id="PS51469">
    <property type="entry name" value="SUN"/>
    <property type="match status" value="1"/>
</dbReference>
<comment type="caution">
    <text evidence="9">The sequence shown here is derived from an EMBL/GenBank/DDBJ whole genome shotgun (WGS) entry which is preliminary data.</text>
</comment>
<evidence type="ECO:0000256" key="4">
    <source>
        <dbReference type="ARBA" id="ARBA00023136"/>
    </source>
</evidence>
<dbReference type="InParanoid" id="D3B2Q5"/>
<keyword evidence="3 6" id="KW-1133">Transmembrane helix</keyword>
<accession>D3B2Q5</accession>
<evidence type="ECO:0000256" key="3">
    <source>
        <dbReference type="ARBA" id="ARBA00022989"/>
    </source>
</evidence>
<feature type="transmembrane region" description="Helical" evidence="6">
    <location>
        <begin position="125"/>
        <end position="147"/>
    </location>
</feature>
<feature type="transmembrane region" description="Helical" evidence="6">
    <location>
        <begin position="167"/>
        <end position="186"/>
    </location>
</feature>
<comment type="subcellular location">
    <subcellularLocation>
        <location evidence="1">Membrane</location>
    </subcellularLocation>
</comment>
<keyword evidence="4 6" id="KW-0472">Membrane</keyword>
<organism evidence="9 10">
    <name type="scientific">Heterostelium pallidum (strain ATCC 26659 / Pp 5 / PN500)</name>
    <name type="common">Cellular slime mold</name>
    <name type="synonym">Polysphondylium pallidum</name>
    <dbReference type="NCBI Taxonomy" id="670386"/>
    <lineage>
        <taxon>Eukaryota</taxon>
        <taxon>Amoebozoa</taxon>
        <taxon>Evosea</taxon>
        <taxon>Eumycetozoa</taxon>
        <taxon>Dictyostelia</taxon>
        <taxon>Acytosteliales</taxon>
        <taxon>Acytosteliaceae</taxon>
        <taxon>Heterostelium</taxon>
    </lineage>
</organism>
<dbReference type="OMA" id="MFVAKEY"/>
<dbReference type="RefSeq" id="XP_020435720.1">
    <property type="nucleotide sequence ID" value="XM_020573648.1"/>
</dbReference>
<dbReference type="GeneID" id="31358192"/>
<dbReference type="PANTHER" id="PTHR12911:SF8">
    <property type="entry name" value="KLAROID PROTEIN-RELATED"/>
    <property type="match status" value="1"/>
</dbReference>
<evidence type="ECO:0000256" key="2">
    <source>
        <dbReference type="ARBA" id="ARBA00022692"/>
    </source>
</evidence>
<dbReference type="InterPro" id="IPR000219">
    <property type="entry name" value="DH_dom"/>
</dbReference>
<feature type="compositionally biased region" description="Low complexity" evidence="5">
    <location>
        <begin position="102"/>
        <end position="113"/>
    </location>
</feature>
<evidence type="ECO:0000256" key="5">
    <source>
        <dbReference type="SAM" id="MobiDB-lite"/>
    </source>
</evidence>
<feature type="compositionally biased region" description="Low complexity" evidence="5">
    <location>
        <begin position="56"/>
        <end position="88"/>
    </location>
</feature>
<feature type="domain" description="DH" evidence="7">
    <location>
        <begin position="211"/>
        <end position="435"/>
    </location>
</feature>
<dbReference type="GO" id="GO:0005085">
    <property type="term" value="F:guanyl-nucleotide exchange factor activity"/>
    <property type="evidence" value="ECO:0007669"/>
    <property type="project" value="InterPro"/>
</dbReference>
<dbReference type="GO" id="GO:0043495">
    <property type="term" value="F:protein-membrane adaptor activity"/>
    <property type="evidence" value="ECO:0007669"/>
    <property type="project" value="TreeGrafter"/>
</dbReference>
<dbReference type="Pfam" id="PF07738">
    <property type="entry name" value="Sad1_UNC"/>
    <property type="match status" value="1"/>
</dbReference>
<proteinExistence type="predicted"/>
<dbReference type="AlphaFoldDB" id="D3B2Q5"/>
<name>D3B2Q5_HETP5</name>
<dbReference type="Proteomes" id="UP000001396">
    <property type="component" value="Unassembled WGS sequence"/>
</dbReference>
<evidence type="ECO:0000259" key="8">
    <source>
        <dbReference type="PROSITE" id="PS51469"/>
    </source>
</evidence>
<gene>
    <name evidence="9" type="primary">sun1</name>
    <name evidence="9" type="ORF">PPL_02669</name>
</gene>
<dbReference type="Gene3D" id="2.60.120.260">
    <property type="entry name" value="Galactose-binding domain-like"/>
    <property type="match status" value="1"/>
</dbReference>
<keyword evidence="2 6" id="KW-0812">Transmembrane</keyword>
<evidence type="ECO:0000259" key="7">
    <source>
        <dbReference type="PROSITE" id="PS50010"/>
    </source>
</evidence>
<feature type="compositionally biased region" description="Polar residues" evidence="5">
    <location>
        <begin position="89"/>
        <end position="101"/>
    </location>
</feature>
<feature type="compositionally biased region" description="Low complexity" evidence="5">
    <location>
        <begin position="29"/>
        <end position="44"/>
    </location>
</feature>
<dbReference type="PANTHER" id="PTHR12911">
    <property type="entry name" value="SAD1/UNC-84-LIKE PROTEIN-RELATED"/>
    <property type="match status" value="1"/>
</dbReference>
<feature type="domain" description="SUN" evidence="8">
    <location>
        <begin position="439"/>
        <end position="619"/>
    </location>
</feature>
<dbReference type="GO" id="GO:0016020">
    <property type="term" value="C:membrane"/>
    <property type="evidence" value="ECO:0007669"/>
    <property type="project" value="UniProtKB-SubCell"/>
</dbReference>
<evidence type="ECO:0000313" key="10">
    <source>
        <dbReference type="Proteomes" id="UP000001396"/>
    </source>
</evidence>
<keyword evidence="10" id="KW-1185">Reference proteome</keyword>
<evidence type="ECO:0000256" key="6">
    <source>
        <dbReference type="SAM" id="Phobius"/>
    </source>
</evidence>
<dbReference type="InterPro" id="IPR045119">
    <property type="entry name" value="SUN1-5"/>
</dbReference>
<sequence>MSTTSRSRFFDSNNSNDLHQSTTRARPISSTTSSTLYSNNNNNNVQFDADDNYNESSSLTTTTTTTNTNTTSSSNINNNNSLNNSSNSKYKQPISTKQQQHNNNNNSNSNNNNRSIVYKYTIAPILYLLRLVILPIVWLDVFIMSIFRGPVDMTYQTKGKIENKCRIISWVTLVSLVSLFAVYLLLVRPTPFDINTNNNTVIPPTKIDKEYLQQILHELLNSNNAKINKIIDEKMDLIKLAYMDEISGNNQKLIDVITQKIDYFKQKEHVPLFDKVNRLEEDVKLQSSVSIGKDINELFIQYKQDSATVYEKFLEQIKELARMEREQLSTNTKSFIDQLIAEKNTLIQQLQSQSKEKFESLIKDFESTTQSHTLQLISQLEKSQENEKDKLYSSLQEISLKINSIQQWIKDSPELQSLESSLITVEKIQSLIDNALEVYASDKTARLDYALRRGGASIQYGLVHHPNTETYPEITIPALLRVATQWIRSDHRPNVPEIILDQSRNLLGDCWAFKGQNGSIAIKLAQPIIVKAITIEHPNPKISYHFESALQEFSVVGVRNETDTGTHLGTFRFEKNNKHIQTFLINNEEVFPIVVLKVLSNFGYDYTCIYRTRVHGEPTSIYKDPVLSF</sequence>
<dbReference type="EMBL" id="ADBJ01000010">
    <property type="protein sequence ID" value="EFA83603.1"/>
    <property type="molecule type" value="Genomic_DNA"/>
</dbReference>
<dbReference type="InterPro" id="IPR012919">
    <property type="entry name" value="SUN_dom"/>
</dbReference>
<evidence type="ECO:0000256" key="1">
    <source>
        <dbReference type="ARBA" id="ARBA00004370"/>
    </source>
</evidence>
<feature type="region of interest" description="Disordered" evidence="5">
    <location>
        <begin position="1"/>
        <end position="113"/>
    </location>
</feature>
<evidence type="ECO:0000313" key="9">
    <source>
        <dbReference type="EMBL" id="EFA83603.1"/>
    </source>
</evidence>
<protein>
    <submittedName>
        <fullName evidence="9">SUN domain-containing protein 1</fullName>
    </submittedName>
</protein>
<dbReference type="STRING" id="670386.D3B2Q5"/>